<dbReference type="Pfam" id="PF04893">
    <property type="entry name" value="Yip1"/>
    <property type="match status" value="1"/>
</dbReference>
<dbReference type="GO" id="GO:0016020">
    <property type="term" value="C:membrane"/>
    <property type="evidence" value="ECO:0007669"/>
    <property type="project" value="UniProtKB-SubCell"/>
</dbReference>
<comment type="caution">
    <text evidence="7">The sequence shown here is derived from an EMBL/GenBank/DDBJ whole genome shotgun (WGS) entry which is preliminary data.</text>
</comment>
<evidence type="ECO:0000313" key="8">
    <source>
        <dbReference type="Proteomes" id="UP000244810"/>
    </source>
</evidence>
<feature type="transmembrane region" description="Helical" evidence="5">
    <location>
        <begin position="127"/>
        <end position="148"/>
    </location>
</feature>
<evidence type="ECO:0000256" key="2">
    <source>
        <dbReference type="ARBA" id="ARBA00022692"/>
    </source>
</evidence>
<reference evidence="7 8" key="1">
    <citation type="journal article" date="2011" name="Syst. Appl. Microbiol.">
        <title>Defluviimonas denitrificans gen. nov., sp. nov., and Pararhodobacter aggregans gen. nov., sp. nov., non-phototrophic Rhodobacteraceae from the biofilter of a marine aquaculture.</title>
        <authorList>
            <person name="Foesel B.U."/>
            <person name="Drake H.L."/>
            <person name="Schramm A."/>
        </authorList>
    </citation>
    <scope>NUCLEOTIDE SEQUENCE [LARGE SCALE GENOMIC DNA]</scope>
    <source>
        <strain evidence="7 8">D1-19</strain>
    </source>
</reference>
<dbReference type="OrthoDB" id="7688451at2"/>
<feature type="transmembrane region" description="Helical" evidence="5">
    <location>
        <begin position="30"/>
        <end position="50"/>
    </location>
</feature>
<name>A0A2T7UUG7_9RHOB</name>
<comment type="subcellular location">
    <subcellularLocation>
        <location evidence="1">Membrane</location>
        <topology evidence="1">Multi-pass membrane protein</topology>
    </subcellularLocation>
</comment>
<dbReference type="RefSeq" id="WP_107750698.1">
    <property type="nucleotide sequence ID" value="NZ_QBKF01000002.1"/>
</dbReference>
<evidence type="ECO:0000256" key="1">
    <source>
        <dbReference type="ARBA" id="ARBA00004141"/>
    </source>
</evidence>
<evidence type="ECO:0000256" key="4">
    <source>
        <dbReference type="ARBA" id="ARBA00023136"/>
    </source>
</evidence>
<accession>A0A2T7UUG7</accession>
<feature type="transmembrane region" description="Helical" evidence="5">
    <location>
        <begin position="155"/>
        <end position="182"/>
    </location>
</feature>
<evidence type="ECO:0000256" key="3">
    <source>
        <dbReference type="ARBA" id="ARBA00022989"/>
    </source>
</evidence>
<keyword evidence="2 5" id="KW-0812">Transmembrane</keyword>
<keyword evidence="4 5" id="KW-0472">Membrane</keyword>
<sequence length="189" mass="20205">MTEVFPLIRLSLADPVEGGRRIIALNPPPVIRWMLLGAAVLVSVVLLYVLPVLMGEHDVLPAPFAFAATQGLMNLIVIAVVTFVGRAFGGTGNFLDAVWLVGWMQMVTAALLLVQVVALLVLPFLNIPIGVASVALSIWVLVGYVCALHGFKSRVTVLVGGFMTLLILSFLLSMVLLFLGFAPPEISNV</sequence>
<evidence type="ECO:0000259" key="6">
    <source>
        <dbReference type="Pfam" id="PF04893"/>
    </source>
</evidence>
<feature type="transmembrane region" description="Helical" evidence="5">
    <location>
        <begin position="97"/>
        <end position="121"/>
    </location>
</feature>
<keyword evidence="8" id="KW-1185">Reference proteome</keyword>
<protein>
    <recommendedName>
        <fullName evidence="6">Yip1 domain-containing protein</fullName>
    </recommendedName>
</protein>
<proteinExistence type="predicted"/>
<keyword evidence="3 5" id="KW-1133">Transmembrane helix</keyword>
<dbReference type="EMBL" id="QDDR01000002">
    <property type="protein sequence ID" value="PVE48415.1"/>
    <property type="molecule type" value="Genomic_DNA"/>
</dbReference>
<feature type="transmembrane region" description="Helical" evidence="5">
    <location>
        <begin position="62"/>
        <end position="85"/>
    </location>
</feature>
<evidence type="ECO:0000313" key="7">
    <source>
        <dbReference type="EMBL" id="PVE48415.1"/>
    </source>
</evidence>
<dbReference type="InterPro" id="IPR006977">
    <property type="entry name" value="Yip1_dom"/>
</dbReference>
<evidence type="ECO:0000256" key="5">
    <source>
        <dbReference type="SAM" id="Phobius"/>
    </source>
</evidence>
<dbReference type="AlphaFoldDB" id="A0A2T7UUG7"/>
<dbReference type="Proteomes" id="UP000244810">
    <property type="component" value="Unassembled WGS sequence"/>
</dbReference>
<feature type="domain" description="Yip1" evidence="6">
    <location>
        <begin position="11"/>
        <end position="171"/>
    </location>
</feature>
<gene>
    <name evidence="7" type="ORF">DDE23_04945</name>
</gene>
<organism evidence="7 8">
    <name type="scientific">Pararhodobacter aggregans</name>
    <dbReference type="NCBI Taxonomy" id="404875"/>
    <lineage>
        <taxon>Bacteria</taxon>
        <taxon>Pseudomonadati</taxon>
        <taxon>Pseudomonadota</taxon>
        <taxon>Alphaproteobacteria</taxon>
        <taxon>Rhodobacterales</taxon>
        <taxon>Paracoccaceae</taxon>
        <taxon>Pararhodobacter</taxon>
    </lineage>
</organism>